<feature type="domain" description="Myb-like" evidence="1">
    <location>
        <begin position="46"/>
        <end position="96"/>
    </location>
</feature>
<dbReference type="GO" id="GO:0005634">
    <property type="term" value="C:nucleus"/>
    <property type="evidence" value="ECO:0007669"/>
    <property type="project" value="TreeGrafter"/>
</dbReference>
<dbReference type="AlphaFoldDB" id="A0A1E7F5S6"/>
<gene>
    <name evidence="3" type="ORF">FRACYDRAFT_155027</name>
</gene>
<proteinExistence type="predicted"/>
<evidence type="ECO:0000259" key="1">
    <source>
        <dbReference type="PROSITE" id="PS50090"/>
    </source>
</evidence>
<dbReference type="EMBL" id="KV784361">
    <property type="protein sequence ID" value="OEU13355.1"/>
    <property type="molecule type" value="Genomic_DNA"/>
</dbReference>
<dbReference type="PANTHER" id="PTHR45614">
    <property type="entry name" value="MYB PROTEIN-RELATED"/>
    <property type="match status" value="1"/>
</dbReference>
<name>A0A1E7F5S6_9STRA</name>
<organism evidence="3 4">
    <name type="scientific">Fragilariopsis cylindrus CCMP1102</name>
    <dbReference type="NCBI Taxonomy" id="635003"/>
    <lineage>
        <taxon>Eukaryota</taxon>
        <taxon>Sar</taxon>
        <taxon>Stramenopiles</taxon>
        <taxon>Ochrophyta</taxon>
        <taxon>Bacillariophyta</taxon>
        <taxon>Bacillariophyceae</taxon>
        <taxon>Bacillariophycidae</taxon>
        <taxon>Bacillariales</taxon>
        <taxon>Bacillariaceae</taxon>
        <taxon>Fragilariopsis</taxon>
    </lineage>
</organism>
<dbReference type="SUPFAM" id="SSF46689">
    <property type="entry name" value="Homeodomain-like"/>
    <property type="match status" value="1"/>
</dbReference>
<dbReference type="CDD" id="cd00167">
    <property type="entry name" value="SANT"/>
    <property type="match status" value="2"/>
</dbReference>
<dbReference type="Pfam" id="PF13921">
    <property type="entry name" value="Myb_DNA-bind_6"/>
    <property type="match status" value="1"/>
</dbReference>
<keyword evidence="4" id="KW-1185">Reference proteome</keyword>
<feature type="domain" description="Myb-like" evidence="1">
    <location>
        <begin position="1"/>
        <end position="45"/>
    </location>
</feature>
<protein>
    <submittedName>
        <fullName evidence="3">Uncharacterized protein</fullName>
    </submittedName>
</protein>
<dbReference type="SMART" id="SM00717">
    <property type="entry name" value="SANT"/>
    <property type="match status" value="2"/>
</dbReference>
<dbReference type="InterPro" id="IPR001005">
    <property type="entry name" value="SANT/Myb"/>
</dbReference>
<dbReference type="InParanoid" id="A0A1E7F5S6"/>
<feature type="non-terminal residue" evidence="3">
    <location>
        <position position="1"/>
    </location>
</feature>
<dbReference type="GO" id="GO:0000978">
    <property type="term" value="F:RNA polymerase II cis-regulatory region sequence-specific DNA binding"/>
    <property type="evidence" value="ECO:0007669"/>
    <property type="project" value="TreeGrafter"/>
</dbReference>
<feature type="non-terminal residue" evidence="3">
    <location>
        <position position="98"/>
    </location>
</feature>
<dbReference type="InterPro" id="IPR050560">
    <property type="entry name" value="MYB_TF"/>
</dbReference>
<evidence type="ECO:0000313" key="3">
    <source>
        <dbReference type="EMBL" id="OEU13355.1"/>
    </source>
</evidence>
<reference evidence="3 4" key="1">
    <citation type="submission" date="2016-09" db="EMBL/GenBank/DDBJ databases">
        <title>Extensive genetic diversity and differential bi-allelic expression allows diatom success in the polar Southern Ocean.</title>
        <authorList>
            <consortium name="DOE Joint Genome Institute"/>
            <person name="Mock T."/>
            <person name="Otillar R.P."/>
            <person name="Strauss J."/>
            <person name="Dupont C."/>
            <person name="Frickenhaus S."/>
            <person name="Maumus F."/>
            <person name="Mcmullan M."/>
            <person name="Sanges R."/>
            <person name="Schmutz J."/>
            <person name="Toseland A."/>
            <person name="Valas R."/>
            <person name="Veluchamy A."/>
            <person name="Ward B.J."/>
            <person name="Allen A."/>
            <person name="Barry K."/>
            <person name="Falciatore A."/>
            <person name="Ferrante M."/>
            <person name="Fortunato A.E."/>
            <person name="Gloeckner G."/>
            <person name="Gruber A."/>
            <person name="Hipkin R."/>
            <person name="Janech M."/>
            <person name="Kroth P."/>
            <person name="Leese F."/>
            <person name="Lindquist E."/>
            <person name="Lyon B.R."/>
            <person name="Martin J."/>
            <person name="Mayer C."/>
            <person name="Parker M."/>
            <person name="Quesneville H."/>
            <person name="Raymond J."/>
            <person name="Uhlig C."/>
            <person name="Valentin K.U."/>
            <person name="Worden A.Z."/>
            <person name="Armbrust E.V."/>
            <person name="Bowler C."/>
            <person name="Green B."/>
            <person name="Moulton V."/>
            <person name="Van Oosterhout C."/>
            <person name="Grigoriev I."/>
        </authorList>
    </citation>
    <scope>NUCLEOTIDE SEQUENCE [LARGE SCALE GENOMIC DNA]</scope>
    <source>
        <strain evidence="3 4">CCMP1102</strain>
    </source>
</reference>
<dbReference type="Gene3D" id="1.10.10.60">
    <property type="entry name" value="Homeodomain-like"/>
    <property type="match status" value="2"/>
</dbReference>
<evidence type="ECO:0000313" key="4">
    <source>
        <dbReference type="Proteomes" id="UP000095751"/>
    </source>
</evidence>
<dbReference type="InterPro" id="IPR017930">
    <property type="entry name" value="Myb_dom"/>
</dbReference>
<evidence type="ECO:0000259" key="2">
    <source>
        <dbReference type="PROSITE" id="PS51294"/>
    </source>
</evidence>
<dbReference type="KEGG" id="fcy:FRACYDRAFT_155027"/>
<feature type="domain" description="HTH myb-type" evidence="2">
    <location>
        <begin position="50"/>
        <end position="98"/>
    </location>
</feature>
<dbReference type="GO" id="GO:0000981">
    <property type="term" value="F:DNA-binding transcription factor activity, RNA polymerase II-specific"/>
    <property type="evidence" value="ECO:0007669"/>
    <property type="project" value="TreeGrafter"/>
</dbReference>
<accession>A0A1E7F5S6</accession>
<dbReference type="InterPro" id="IPR009057">
    <property type="entry name" value="Homeodomain-like_sf"/>
</dbReference>
<dbReference type="PANTHER" id="PTHR45614:SF232">
    <property type="entry name" value="TRANSCRIPTION FACTOR MYB3R-2"/>
    <property type="match status" value="1"/>
</dbReference>
<feature type="domain" description="HTH myb-type" evidence="2">
    <location>
        <begin position="1"/>
        <end position="49"/>
    </location>
</feature>
<dbReference type="PROSITE" id="PS51294">
    <property type="entry name" value="HTH_MYB"/>
    <property type="match status" value="2"/>
</dbReference>
<dbReference type="Proteomes" id="UP000095751">
    <property type="component" value="Unassembled WGS sequence"/>
</dbReference>
<dbReference type="OrthoDB" id="2143914at2759"/>
<dbReference type="PROSITE" id="PS50090">
    <property type="entry name" value="MYB_LIKE"/>
    <property type="match status" value="2"/>
</dbReference>
<sequence length="98" mass="11566">WMPDEDKLLLDKIAANNYELCWPKIAQKVQGRTGKQCRERYLNHLSSKLKKSGWTASEDAFIFRIYDLKGSKWSVMAKVLTGRSDNGIKNRYHHLRRR</sequence>